<gene>
    <name evidence="2" type="ORF">HDC12132</name>
</gene>
<proteinExistence type="predicted"/>
<protein>
    <submittedName>
        <fullName evidence="2">HDC12132</fullName>
    </submittedName>
</protein>
<evidence type="ECO:0000313" key="2">
    <source>
        <dbReference type="EMBL" id="DAA03852.1"/>
    </source>
</evidence>
<keyword evidence="1" id="KW-0812">Transmembrane</keyword>
<sequence length="203" mass="22431">MKPGSAAKWATDRKCSSLWRKAGHTEFISSLEVAPFRSTVQQDAPSAIIIIRTTFISGTRSTADLPPPTFPCVIDTFCACDSHQHPTTHTTCTTNQPPEPGFPPRQGVNIYEALLVLAVVTHFYFHFFFANAARDTNLFRSIYTRGLDVDSVGARSREDGMLGTGILMLSSPHATFSARKFELLSLATFFSDHKFPCSYFSSP</sequence>
<dbReference type="AlphaFoldDB" id="Q6IKM0"/>
<feature type="transmembrane region" description="Helical" evidence="1">
    <location>
        <begin position="110"/>
        <end position="130"/>
    </location>
</feature>
<keyword evidence="1" id="KW-0472">Membrane</keyword>
<reference evidence="2" key="1">
    <citation type="journal article" date="2003" name="Genome Biol.">
        <title>An integrated gene annotation and transcriptional profiling approach towards the full gene content of the Drosophila genome.</title>
        <authorList>
            <person name="Hild M."/>
            <person name="Beckmann B."/>
            <person name="Haas S.A."/>
            <person name="Koch B."/>
            <person name="Solovyev V."/>
            <person name="Busold C."/>
            <person name="Fellenberg K."/>
            <person name="Boutros M."/>
            <person name="Vingron M."/>
            <person name="Sauer F."/>
            <person name="Hoheisel J.D."/>
            <person name="Paro R."/>
        </authorList>
    </citation>
    <scope>NUCLEOTIDE SEQUENCE</scope>
</reference>
<organism evidence="2">
    <name type="scientific">Drosophila melanogaster</name>
    <name type="common">Fruit fly</name>
    <dbReference type="NCBI Taxonomy" id="7227"/>
    <lineage>
        <taxon>Eukaryota</taxon>
        <taxon>Metazoa</taxon>
        <taxon>Ecdysozoa</taxon>
        <taxon>Arthropoda</taxon>
        <taxon>Hexapoda</taxon>
        <taxon>Insecta</taxon>
        <taxon>Pterygota</taxon>
        <taxon>Neoptera</taxon>
        <taxon>Endopterygota</taxon>
        <taxon>Diptera</taxon>
        <taxon>Brachycera</taxon>
        <taxon>Muscomorpha</taxon>
        <taxon>Ephydroidea</taxon>
        <taxon>Drosophilidae</taxon>
        <taxon>Drosophila</taxon>
        <taxon>Sophophora</taxon>
    </lineage>
</organism>
<accession>Q6IKM0</accession>
<dbReference type="EMBL" id="BK002346">
    <property type="protein sequence ID" value="DAA03852.1"/>
    <property type="molecule type" value="Genomic_DNA"/>
</dbReference>
<evidence type="ECO:0000256" key="1">
    <source>
        <dbReference type="SAM" id="Phobius"/>
    </source>
</evidence>
<name>Q6IKM0_DROME</name>
<keyword evidence="1" id="KW-1133">Transmembrane helix</keyword>